<dbReference type="Proteomes" id="UP000251485">
    <property type="component" value="Unassembled WGS sequence"/>
</dbReference>
<sequence>MIKKRHDNSFFSEKFCINGYFSISYYELDLYKSNENIKFFIKKIILIQ</sequence>
<organism evidence="1 2">
    <name type="scientific">Proteus mirabilis</name>
    <dbReference type="NCBI Taxonomy" id="584"/>
    <lineage>
        <taxon>Bacteria</taxon>
        <taxon>Pseudomonadati</taxon>
        <taxon>Pseudomonadota</taxon>
        <taxon>Gammaproteobacteria</taxon>
        <taxon>Enterobacterales</taxon>
        <taxon>Morganellaceae</taxon>
        <taxon>Proteus</taxon>
    </lineage>
</organism>
<dbReference type="AlphaFoldDB" id="A0A2X2BFC2"/>
<dbReference type="EMBL" id="UAUE01000001">
    <property type="protein sequence ID" value="SPY93844.1"/>
    <property type="molecule type" value="Genomic_DNA"/>
</dbReference>
<evidence type="ECO:0000313" key="1">
    <source>
        <dbReference type="EMBL" id="SPY93844.1"/>
    </source>
</evidence>
<accession>A0A2X2BFC2</accession>
<protein>
    <submittedName>
        <fullName evidence="1">Uncharacterized protein</fullName>
    </submittedName>
</protein>
<evidence type="ECO:0000313" key="2">
    <source>
        <dbReference type="Proteomes" id="UP000251485"/>
    </source>
</evidence>
<name>A0A2X2BFC2_PROMI</name>
<proteinExistence type="predicted"/>
<gene>
    <name evidence="1" type="ORF">NCTC10975_00169</name>
</gene>
<reference evidence="1 2" key="1">
    <citation type="submission" date="2018-06" db="EMBL/GenBank/DDBJ databases">
        <authorList>
            <consortium name="Pathogen Informatics"/>
            <person name="Doyle S."/>
        </authorList>
    </citation>
    <scope>NUCLEOTIDE SEQUENCE [LARGE SCALE GENOMIC DNA]</scope>
    <source>
        <strain evidence="1 2">NCTC10975</strain>
    </source>
</reference>